<dbReference type="GO" id="GO:0016020">
    <property type="term" value="C:membrane"/>
    <property type="evidence" value="ECO:0007669"/>
    <property type="project" value="UniProtKB-SubCell"/>
</dbReference>
<proteinExistence type="predicted"/>
<keyword evidence="9" id="KW-1185">Reference proteome</keyword>
<evidence type="ECO:0000256" key="6">
    <source>
        <dbReference type="SAM" id="SignalP"/>
    </source>
</evidence>
<dbReference type="EMBL" id="CP002343">
    <property type="protein sequence ID" value="ADU47713.1"/>
    <property type="molecule type" value="Genomic_DNA"/>
</dbReference>
<evidence type="ECO:0000313" key="9">
    <source>
        <dbReference type="Proteomes" id="UP000008914"/>
    </source>
</evidence>
<evidence type="ECO:0000256" key="3">
    <source>
        <dbReference type="ARBA" id="ARBA00022989"/>
    </source>
</evidence>
<organism evidence="8 9">
    <name type="scientific">Intrasporangium calvum (strain ATCC 23552 / DSM 43043 / JCM 3097 / NBRC 12989 / NCIMB 10167 / NRRL B-3866 / 7 KIP)</name>
    <dbReference type="NCBI Taxonomy" id="710696"/>
    <lineage>
        <taxon>Bacteria</taxon>
        <taxon>Bacillati</taxon>
        <taxon>Actinomycetota</taxon>
        <taxon>Actinomycetes</taxon>
        <taxon>Micrococcales</taxon>
        <taxon>Intrasporangiaceae</taxon>
        <taxon>Intrasporangium</taxon>
    </lineage>
</organism>
<evidence type="ECO:0000256" key="4">
    <source>
        <dbReference type="ARBA" id="ARBA00023136"/>
    </source>
</evidence>
<keyword evidence="2 5" id="KW-0812">Transmembrane</keyword>
<dbReference type="RefSeq" id="WP_013492029.1">
    <property type="nucleotide sequence ID" value="NC_014830.1"/>
</dbReference>
<keyword evidence="4 5" id="KW-0472">Membrane</keyword>
<accession>E6SEV6</accession>
<keyword evidence="6" id="KW-0732">Signal</keyword>
<feature type="signal peptide" evidence="6">
    <location>
        <begin position="1"/>
        <end position="20"/>
    </location>
</feature>
<evidence type="ECO:0000256" key="1">
    <source>
        <dbReference type="ARBA" id="ARBA00004141"/>
    </source>
</evidence>
<comment type="subcellular location">
    <subcellularLocation>
        <location evidence="1">Membrane</location>
        <topology evidence="1">Multi-pass membrane protein</topology>
    </subcellularLocation>
</comment>
<dbReference type="Pfam" id="PF07291">
    <property type="entry name" value="MauE"/>
    <property type="match status" value="1"/>
</dbReference>
<name>E6SEV6_INTC7</name>
<feature type="transmembrane region" description="Helical" evidence="5">
    <location>
        <begin position="152"/>
        <end position="170"/>
    </location>
</feature>
<feature type="transmembrane region" description="Helical" evidence="5">
    <location>
        <begin position="122"/>
        <end position="146"/>
    </location>
</feature>
<evidence type="ECO:0000259" key="7">
    <source>
        <dbReference type="Pfam" id="PF07291"/>
    </source>
</evidence>
<feature type="chain" id="PRO_5003209035" description="Methylamine utilisation protein MauE domain-containing protein" evidence="6">
    <location>
        <begin position="21"/>
        <end position="331"/>
    </location>
</feature>
<feature type="transmembrane region" description="Helical" evidence="5">
    <location>
        <begin position="58"/>
        <end position="89"/>
    </location>
</feature>
<dbReference type="AlphaFoldDB" id="E6SEV6"/>
<dbReference type="InterPro" id="IPR036249">
    <property type="entry name" value="Thioredoxin-like_sf"/>
</dbReference>
<dbReference type="Proteomes" id="UP000008914">
    <property type="component" value="Chromosome"/>
</dbReference>
<protein>
    <recommendedName>
        <fullName evidence="7">Methylamine utilisation protein MauE domain-containing protein</fullName>
    </recommendedName>
</protein>
<keyword evidence="3 5" id="KW-1133">Transmembrane helix</keyword>
<dbReference type="STRING" id="710696.Intca_1195"/>
<evidence type="ECO:0000313" key="8">
    <source>
        <dbReference type="EMBL" id="ADU47713.1"/>
    </source>
</evidence>
<dbReference type="HOGENOM" id="CLU_066818_0_0_11"/>
<dbReference type="SUPFAM" id="SSF52833">
    <property type="entry name" value="Thioredoxin-like"/>
    <property type="match status" value="1"/>
</dbReference>
<evidence type="ECO:0000256" key="5">
    <source>
        <dbReference type="SAM" id="Phobius"/>
    </source>
</evidence>
<reference evidence="8 9" key="1">
    <citation type="journal article" date="2010" name="Stand. Genomic Sci.">
        <title>Complete genome sequence of Intrasporangium calvum type strain (7 KIP).</title>
        <authorList>
            <person name="Del Rio T.G."/>
            <person name="Chertkov O."/>
            <person name="Yasawong M."/>
            <person name="Lucas S."/>
            <person name="Deshpande S."/>
            <person name="Cheng J.F."/>
            <person name="Detter C."/>
            <person name="Tapia R."/>
            <person name="Han C."/>
            <person name="Goodwin L."/>
            <person name="Pitluck S."/>
            <person name="Liolios K."/>
            <person name="Ivanova N."/>
            <person name="Mavromatis K."/>
            <person name="Pati A."/>
            <person name="Chen A."/>
            <person name="Palaniappan K."/>
            <person name="Land M."/>
            <person name="Hauser L."/>
            <person name="Chang Y.J."/>
            <person name="Jeffries C.D."/>
            <person name="Rohde M."/>
            <person name="Pukall R."/>
            <person name="Sikorski J."/>
            <person name="Goker M."/>
            <person name="Woyke T."/>
            <person name="Bristow J."/>
            <person name="Eisen J.A."/>
            <person name="Markowitz V."/>
            <person name="Hugenholtz P."/>
            <person name="Kyrpides N.C."/>
            <person name="Klenk H.P."/>
            <person name="Lapidus A."/>
        </authorList>
    </citation>
    <scope>NUCLEOTIDE SEQUENCE [LARGE SCALE GENOMIC DNA]</scope>
    <source>
        <strain evidence="9">ATCC 23552 / DSM 43043 / JCM 3097 / NBRC 12989 / 7 KIP</strain>
    </source>
</reference>
<dbReference type="eggNOG" id="COG0526">
    <property type="taxonomic scope" value="Bacteria"/>
</dbReference>
<dbReference type="UniPathway" id="UPA00895"/>
<dbReference type="KEGG" id="ica:Intca_1195"/>
<dbReference type="InterPro" id="IPR009908">
    <property type="entry name" value="Methylamine_util_MauE"/>
</dbReference>
<dbReference type="GO" id="GO:0030416">
    <property type="term" value="P:methylamine metabolic process"/>
    <property type="evidence" value="ECO:0007669"/>
    <property type="project" value="InterPro"/>
</dbReference>
<evidence type="ECO:0000256" key="2">
    <source>
        <dbReference type="ARBA" id="ARBA00022692"/>
    </source>
</evidence>
<sequence length="331" mass="34756">MPPTALVLAPLLLAAVLAVAAAGKLRAPARSADALVALDVPRWLREPRLVKAHPWAELALAVGLVLTTGWLGTAVALAAALLFAGYLVLIVRAATQPEPVDCDCFGALGAGPVTRLTVVRNVWYLVVAGLAIWAHAAGVGPASAMVGLEAAGWWWVAGAAAAAVTVGVTMHGQGSARLGGDPADDEDDADDYIRVRTPAVPVSLPDGGTRTLRDLSRERAQLILLVSETCGFCEVVARQVPAWRKDLELIDLRLLVPTEPGKTTMTEALNDAMTLHDPPQLVRETFNVRGMPSAVLLGIDGLVAGGPVSGTVAIEEFVRDIRNQLHNIDTK</sequence>
<feature type="domain" description="Methylamine utilisation protein MauE" evidence="7">
    <location>
        <begin position="6"/>
        <end position="134"/>
    </location>
</feature>
<gene>
    <name evidence="8" type="ordered locus">Intca_1195</name>
</gene>